<feature type="binding site" evidence="1">
    <location>
        <position position="95"/>
    </location>
    <ligand>
        <name>ATP</name>
        <dbReference type="ChEBI" id="CHEBI:30616"/>
    </ligand>
</feature>
<evidence type="ECO:0000256" key="2">
    <source>
        <dbReference type="SAM" id="MobiDB-lite"/>
    </source>
</evidence>
<comment type="caution">
    <text evidence="3">The sequence shown here is derived from an EMBL/GenBank/DDBJ whole genome shotgun (WGS) entry which is preliminary data.</text>
</comment>
<dbReference type="EC" id="2.7.12.2" evidence="3"/>
<gene>
    <name evidence="3" type="ORF">BN14_04791</name>
</gene>
<evidence type="ECO:0000313" key="3">
    <source>
        <dbReference type="EMBL" id="CCO30761.1"/>
    </source>
</evidence>
<dbReference type="GO" id="GO:0004708">
    <property type="term" value="F:MAP kinase kinase activity"/>
    <property type="evidence" value="ECO:0007669"/>
    <property type="project" value="UniProtKB-EC"/>
</dbReference>
<dbReference type="GO" id="GO:0005524">
    <property type="term" value="F:ATP binding"/>
    <property type="evidence" value="ECO:0007669"/>
    <property type="project" value="UniProtKB-UniRule"/>
</dbReference>
<evidence type="ECO:0000313" key="4">
    <source>
        <dbReference type="Proteomes" id="UP000012065"/>
    </source>
</evidence>
<dbReference type="PROSITE" id="PS00107">
    <property type="entry name" value="PROTEIN_KINASE_ATP"/>
    <property type="match status" value="1"/>
</dbReference>
<accession>M5BU63</accession>
<feature type="region of interest" description="Disordered" evidence="2">
    <location>
        <begin position="1"/>
        <end position="40"/>
    </location>
</feature>
<proteinExistence type="predicted"/>
<organism evidence="3 4">
    <name type="scientific">Thanatephorus cucumeris (strain AG1-IB / isolate 7/3/14)</name>
    <name type="common">Lettuce bottom rot fungus</name>
    <name type="synonym">Rhizoctonia solani</name>
    <dbReference type="NCBI Taxonomy" id="1108050"/>
    <lineage>
        <taxon>Eukaryota</taxon>
        <taxon>Fungi</taxon>
        <taxon>Dikarya</taxon>
        <taxon>Basidiomycota</taxon>
        <taxon>Agaricomycotina</taxon>
        <taxon>Agaricomycetes</taxon>
        <taxon>Cantharellales</taxon>
        <taxon>Ceratobasidiaceae</taxon>
        <taxon>Rhizoctonia</taxon>
        <taxon>Rhizoctonia solani AG-1</taxon>
    </lineage>
</organism>
<dbReference type="HOGENOM" id="CLU_2185737_0_0_1"/>
<dbReference type="EMBL" id="CAOJ01006942">
    <property type="protein sequence ID" value="CCO30761.1"/>
    <property type="molecule type" value="Genomic_DNA"/>
</dbReference>
<keyword evidence="1" id="KW-0067">ATP-binding</keyword>
<sequence>MDLTKSKGAVADDATGKKATSPGLLSVDAPGSAPAARRTSYHSKLSEQLANLDVGADKLDLKLEDLEEFRELGAGNGGTVKLVKHLPTQTTMAKKVGFFITRLLVRRVY</sequence>
<dbReference type="InterPro" id="IPR017441">
    <property type="entry name" value="Protein_kinase_ATP_BS"/>
</dbReference>
<reference evidence="3 4" key="1">
    <citation type="journal article" date="2013" name="J. Biotechnol.">
        <title>Establishment and interpretation of the genome sequence of the phytopathogenic fungus Rhizoctonia solani AG1-IB isolate 7/3/14.</title>
        <authorList>
            <person name="Wibberg D.W."/>
            <person name="Jelonek L.J."/>
            <person name="Rupp O.R."/>
            <person name="Hennig M.H."/>
            <person name="Eikmeyer F.E."/>
            <person name="Goesmann A.G."/>
            <person name="Hartmann A.H."/>
            <person name="Borriss R.B."/>
            <person name="Grosch R.G."/>
            <person name="Puehler A.P."/>
            <person name="Schlueter A.S."/>
        </authorList>
    </citation>
    <scope>NUCLEOTIDE SEQUENCE [LARGE SCALE GENOMIC DNA]</scope>
    <source>
        <strain evidence="4">AG1-IB / isolate 7/3/14</strain>
    </source>
</reference>
<dbReference type="Proteomes" id="UP000012065">
    <property type="component" value="Unassembled WGS sequence"/>
</dbReference>
<name>M5BU63_THACB</name>
<keyword evidence="3" id="KW-0418">Kinase</keyword>
<evidence type="ECO:0000256" key="1">
    <source>
        <dbReference type="PROSITE-ProRule" id="PRU10141"/>
    </source>
</evidence>
<dbReference type="Gene3D" id="3.30.200.20">
    <property type="entry name" value="Phosphorylase Kinase, domain 1"/>
    <property type="match status" value="1"/>
</dbReference>
<keyword evidence="3" id="KW-0808">Transferase</keyword>
<dbReference type="AlphaFoldDB" id="M5BU63"/>
<keyword evidence="1" id="KW-0547">Nucleotide-binding</keyword>
<protein>
    <submittedName>
        <fullName evidence="3">Dual specificity protein kinase FUZ7</fullName>
        <ecNumber evidence="3">2.7.12.2</ecNumber>
    </submittedName>
</protein>